<dbReference type="AlphaFoldDB" id="A0ABD5TH76"/>
<feature type="region of interest" description="Disordered" evidence="1">
    <location>
        <begin position="118"/>
        <end position="144"/>
    </location>
</feature>
<reference evidence="2 3" key="1">
    <citation type="journal article" date="2019" name="Int. J. Syst. Evol. Microbiol.">
        <title>The Global Catalogue of Microorganisms (GCM) 10K type strain sequencing project: providing services to taxonomists for standard genome sequencing and annotation.</title>
        <authorList>
            <consortium name="The Broad Institute Genomics Platform"/>
            <consortium name="The Broad Institute Genome Sequencing Center for Infectious Disease"/>
            <person name="Wu L."/>
            <person name="Ma J."/>
        </authorList>
    </citation>
    <scope>NUCLEOTIDE SEQUENCE [LARGE SCALE GENOMIC DNA]</scope>
    <source>
        <strain evidence="2 3">SYNS20</strain>
    </source>
</reference>
<comment type="caution">
    <text evidence="2">The sequence shown here is derived from an EMBL/GenBank/DDBJ whole genome shotgun (WGS) entry which is preliminary data.</text>
</comment>
<sequence>MEGDDVTYLEAARTVDERAHSDDATAAFRAALREADHAGDGDTDDGDRGDESDGTDGTGVRVLEAGAGTCGMLRRLLADDVLPAGEWVAVDTDERVLSTAHDRLRADALDAGYAVERGDADGNRVGNGGSYRDSDGDSSGYRDSDAIELRRPGCARSLRVRFAVADARAVAAEGGFDGVVARSFADLLAPEDVLALLRSAAPDGWYHLPLTFDGETRFAPDHPADDAVVDAFHATMRNRGRAATRLADRFTEAGTPPTVDARSDWTVEGNEAGTYRADEATFLRTILDTVVASVRASERVPAATLADWAETREEQLGRGSLRYVARNRDLFGRVP</sequence>
<dbReference type="RefSeq" id="WP_284061016.1">
    <property type="nucleotide sequence ID" value="NZ_CP126158.1"/>
</dbReference>
<feature type="compositionally biased region" description="Basic and acidic residues" evidence="1">
    <location>
        <begin position="132"/>
        <end position="144"/>
    </location>
</feature>
<dbReference type="EMBL" id="JBHSWX010000012">
    <property type="protein sequence ID" value="MFC6786815.1"/>
    <property type="molecule type" value="Genomic_DNA"/>
</dbReference>
<evidence type="ECO:0000313" key="3">
    <source>
        <dbReference type="Proteomes" id="UP001596443"/>
    </source>
</evidence>
<keyword evidence="3" id="KW-1185">Reference proteome</keyword>
<dbReference type="Proteomes" id="UP001596443">
    <property type="component" value="Unassembled WGS sequence"/>
</dbReference>
<protein>
    <recommendedName>
        <fullName evidence="4">Methyltransferase domain-containing protein</fullName>
    </recommendedName>
</protein>
<dbReference type="GeneID" id="81209915"/>
<evidence type="ECO:0000256" key="1">
    <source>
        <dbReference type="SAM" id="MobiDB-lite"/>
    </source>
</evidence>
<evidence type="ECO:0000313" key="2">
    <source>
        <dbReference type="EMBL" id="MFC6786815.1"/>
    </source>
</evidence>
<name>A0ABD5TH76_9EURY</name>
<organism evidence="2 3">
    <name type="scientific">Halobaculum halobium</name>
    <dbReference type="NCBI Taxonomy" id="3032281"/>
    <lineage>
        <taxon>Archaea</taxon>
        <taxon>Methanobacteriati</taxon>
        <taxon>Methanobacteriota</taxon>
        <taxon>Stenosarchaea group</taxon>
        <taxon>Halobacteria</taxon>
        <taxon>Halobacteriales</taxon>
        <taxon>Haloferacaceae</taxon>
        <taxon>Halobaculum</taxon>
    </lineage>
</organism>
<dbReference type="Gene3D" id="3.40.50.150">
    <property type="entry name" value="Vaccinia Virus protein VP39"/>
    <property type="match status" value="1"/>
</dbReference>
<feature type="region of interest" description="Disordered" evidence="1">
    <location>
        <begin position="30"/>
        <end position="61"/>
    </location>
</feature>
<evidence type="ECO:0008006" key="4">
    <source>
        <dbReference type="Google" id="ProtNLM"/>
    </source>
</evidence>
<proteinExistence type="predicted"/>
<dbReference type="SUPFAM" id="SSF53335">
    <property type="entry name" value="S-adenosyl-L-methionine-dependent methyltransferases"/>
    <property type="match status" value="1"/>
</dbReference>
<gene>
    <name evidence="2" type="ORF">ACFQFD_12700</name>
</gene>
<feature type="compositionally biased region" description="Basic and acidic residues" evidence="1">
    <location>
        <begin position="31"/>
        <end position="40"/>
    </location>
</feature>
<feature type="compositionally biased region" description="Acidic residues" evidence="1">
    <location>
        <begin position="41"/>
        <end position="54"/>
    </location>
</feature>
<dbReference type="InterPro" id="IPR029063">
    <property type="entry name" value="SAM-dependent_MTases_sf"/>
</dbReference>
<accession>A0ABD5TH76</accession>